<dbReference type="Proteomes" id="UP000622653">
    <property type="component" value="Unassembled WGS sequence"/>
</dbReference>
<evidence type="ECO:0000313" key="1">
    <source>
        <dbReference type="EMBL" id="MBF4501352.1"/>
    </source>
</evidence>
<dbReference type="RefSeq" id="WP_194562832.1">
    <property type="nucleotide sequence ID" value="NZ_JADKPV010000003.1"/>
</dbReference>
<reference evidence="1" key="1">
    <citation type="submission" date="2020-11" db="EMBL/GenBank/DDBJ databases">
        <title>Multidrug resistant novel bacterium Savagea serpentis sp. nov., isolated from the scats of a vine snake (Ahaetulla nasuta).</title>
        <authorList>
            <person name="Venkata Ramana V."/>
            <person name="Vikas Patil S."/>
            <person name="Yogita Lugani V."/>
        </authorList>
    </citation>
    <scope>NUCLEOTIDE SEQUENCE</scope>
    <source>
        <strain evidence="1">SN6</strain>
    </source>
</reference>
<dbReference type="AlphaFoldDB" id="A0A8J7KCE0"/>
<dbReference type="EMBL" id="JADKPV010000003">
    <property type="protein sequence ID" value="MBF4501352.1"/>
    <property type="molecule type" value="Genomic_DNA"/>
</dbReference>
<proteinExistence type="predicted"/>
<accession>A0A8J7KCE0</accession>
<gene>
    <name evidence="1" type="ORF">IRY55_08260</name>
</gene>
<evidence type="ECO:0000313" key="2">
    <source>
        <dbReference type="Proteomes" id="UP000622653"/>
    </source>
</evidence>
<organism evidence="1 2">
    <name type="scientific">Savagea serpentis</name>
    <dbReference type="NCBI Taxonomy" id="2785297"/>
    <lineage>
        <taxon>Bacteria</taxon>
        <taxon>Bacillati</taxon>
        <taxon>Bacillota</taxon>
        <taxon>Bacilli</taxon>
        <taxon>Bacillales</taxon>
        <taxon>Caryophanaceae</taxon>
        <taxon>Savagea</taxon>
    </lineage>
</organism>
<comment type="caution">
    <text evidence="1">The sequence shown here is derived from an EMBL/GenBank/DDBJ whole genome shotgun (WGS) entry which is preliminary data.</text>
</comment>
<name>A0A8J7KCE0_9BACL</name>
<keyword evidence="2" id="KW-1185">Reference proteome</keyword>
<protein>
    <submittedName>
        <fullName evidence="1">Uncharacterized protein</fullName>
    </submittedName>
</protein>
<sequence>MKDSKYYTPSFHADILAFLPGERQRSFVLQGDNYYAAWHNPFYQLKYSLENYGLNYDLLVRQRIEHLNKFPEMLIYQNEKLYKVPITFTVDEETYIFTPTEGQRNEQSIWYRADRLFGIFNYYYSASSNMSSLEMRQPNLKKQEKIMKEKREKEYSVGSLIVFDNGMKIAAPVAKETLSYRNELGRLYLANQDERILFS</sequence>